<keyword evidence="4" id="KW-1185">Reference proteome</keyword>
<comment type="similarity">
    <text evidence="1">Belongs to the universal stress protein A family.</text>
</comment>
<dbReference type="Gene3D" id="3.40.50.620">
    <property type="entry name" value="HUPs"/>
    <property type="match status" value="1"/>
</dbReference>
<dbReference type="AlphaFoldDB" id="A0AAW4PFD5"/>
<evidence type="ECO:0000313" key="3">
    <source>
        <dbReference type="EMBL" id="MBX0297111.1"/>
    </source>
</evidence>
<evidence type="ECO:0000259" key="2">
    <source>
        <dbReference type="Pfam" id="PF00582"/>
    </source>
</evidence>
<dbReference type="InterPro" id="IPR006016">
    <property type="entry name" value="UspA"/>
</dbReference>
<dbReference type="Proteomes" id="UP001430455">
    <property type="component" value="Unassembled WGS sequence"/>
</dbReference>
<reference evidence="3 4" key="1">
    <citation type="submission" date="2021-06" db="EMBL/GenBank/DDBJ databases">
        <title>Halomicroarcula sp. a new haloarchaeum isolated from saline soil.</title>
        <authorList>
            <person name="Duran-Viseras A."/>
            <person name="Sanchez-Porro C."/>
            <person name="Ventosa A."/>
        </authorList>
    </citation>
    <scope>NUCLEOTIDE SEQUENCE [LARGE SCALE GENOMIC DNA]</scope>
    <source>
        <strain evidence="3 4">F27</strain>
    </source>
</reference>
<evidence type="ECO:0000256" key="1">
    <source>
        <dbReference type="ARBA" id="ARBA00008791"/>
    </source>
</evidence>
<sequence>MYRVLLPVDKSESRARAQVKAVLELPVAAGDLTVDIVHVHEDVSSDTQWAAGESFAETYAEEMAEQVRSTDRIPSSVEAAIDLLESSDFEFAVHERSGKPAEEILEFAAEQDSDVIVLGVSGRSPVGKVLFGSVVQAVMLDSDWPVTVVPEHAPES</sequence>
<dbReference type="EMBL" id="RKLT01000014">
    <property type="protein sequence ID" value="MBX0297111.1"/>
    <property type="molecule type" value="Genomic_DNA"/>
</dbReference>
<dbReference type="SUPFAM" id="SSF52402">
    <property type="entry name" value="Adenine nucleotide alpha hydrolases-like"/>
    <property type="match status" value="1"/>
</dbReference>
<dbReference type="InterPro" id="IPR006015">
    <property type="entry name" value="Universal_stress_UspA"/>
</dbReference>
<dbReference type="InterPro" id="IPR014729">
    <property type="entry name" value="Rossmann-like_a/b/a_fold"/>
</dbReference>
<dbReference type="PANTHER" id="PTHR46268:SF6">
    <property type="entry name" value="UNIVERSAL STRESS PROTEIN UP12"/>
    <property type="match status" value="1"/>
</dbReference>
<accession>A0AAW4PFD5</accession>
<organism evidence="3 4">
    <name type="scientific">Haloarcula nitratireducens</name>
    <dbReference type="NCBI Taxonomy" id="2487749"/>
    <lineage>
        <taxon>Archaea</taxon>
        <taxon>Methanobacteriati</taxon>
        <taxon>Methanobacteriota</taxon>
        <taxon>Stenosarchaea group</taxon>
        <taxon>Halobacteria</taxon>
        <taxon>Halobacteriales</taxon>
        <taxon>Haloarculaceae</taxon>
        <taxon>Haloarcula</taxon>
    </lineage>
</organism>
<evidence type="ECO:0000313" key="4">
    <source>
        <dbReference type="Proteomes" id="UP001430455"/>
    </source>
</evidence>
<gene>
    <name evidence="3" type="ORF">EGH23_19730</name>
</gene>
<dbReference type="PANTHER" id="PTHR46268">
    <property type="entry name" value="STRESS RESPONSE PROTEIN NHAX"/>
    <property type="match status" value="1"/>
</dbReference>
<name>A0AAW4PFD5_9EURY</name>
<comment type="caution">
    <text evidence="3">The sequence shown here is derived from an EMBL/GenBank/DDBJ whole genome shotgun (WGS) entry which is preliminary data.</text>
</comment>
<feature type="domain" description="UspA" evidence="2">
    <location>
        <begin position="3"/>
        <end position="150"/>
    </location>
</feature>
<dbReference type="RefSeq" id="WP_220581701.1">
    <property type="nucleotide sequence ID" value="NZ_RKLT01000014.1"/>
</dbReference>
<dbReference type="CDD" id="cd00293">
    <property type="entry name" value="USP-like"/>
    <property type="match status" value="1"/>
</dbReference>
<protein>
    <submittedName>
        <fullName evidence="3">Universal stress protein</fullName>
    </submittedName>
</protein>
<dbReference type="Pfam" id="PF00582">
    <property type="entry name" value="Usp"/>
    <property type="match status" value="1"/>
</dbReference>
<proteinExistence type="inferred from homology"/>
<dbReference type="PRINTS" id="PR01438">
    <property type="entry name" value="UNVRSLSTRESS"/>
</dbReference>